<dbReference type="SUPFAM" id="SSF55909">
    <property type="entry name" value="Pentein"/>
    <property type="match status" value="1"/>
</dbReference>
<comment type="caution">
    <text evidence="6">The sequence shown here is derived from an EMBL/GenBank/DDBJ whole genome shotgun (WGS) entry which is preliminary data.</text>
</comment>
<dbReference type="AlphaFoldDB" id="A0A2T7G9V6"/>
<dbReference type="RefSeq" id="WP_108691176.1">
    <property type="nucleotide sequence ID" value="NZ_QCYH01000002.1"/>
</dbReference>
<evidence type="ECO:0000256" key="4">
    <source>
        <dbReference type="PIRSR" id="PIRSR633199-2"/>
    </source>
</evidence>
<protein>
    <submittedName>
        <fullName evidence="6">Dimethylarginine dimethylaminohydrolase</fullName>
    </submittedName>
</protein>
<feature type="binding site" evidence="4">
    <location>
        <begin position="71"/>
        <end position="72"/>
    </location>
    <ligand>
        <name>substrate</name>
    </ligand>
</feature>
<evidence type="ECO:0000313" key="7">
    <source>
        <dbReference type="Proteomes" id="UP000244446"/>
    </source>
</evidence>
<dbReference type="EMBL" id="QCYH01000002">
    <property type="protein sequence ID" value="PVA11202.1"/>
    <property type="molecule type" value="Genomic_DNA"/>
</dbReference>
<feature type="binding site" evidence="4">
    <location>
        <position position="66"/>
    </location>
    <ligand>
        <name>substrate</name>
    </ligand>
</feature>
<reference evidence="6 7" key="1">
    <citation type="submission" date="2018-04" db="EMBL/GenBank/DDBJ databases">
        <title>Pelagivirga bohaiensis gen. nov., sp. nov., a bacterium isolated from the Bohai Sea.</title>
        <authorList>
            <person name="Ji X."/>
        </authorList>
    </citation>
    <scope>NUCLEOTIDE SEQUENCE [LARGE SCALE GENOMIC DNA]</scope>
    <source>
        <strain evidence="6 7">BH-SD19</strain>
    </source>
</reference>
<dbReference type="OrthoDB" id="9790596at2"/>
<dbReference type="GO" id="GO:0016597">
    <property type="term" value="F:amino acid binding"/>
    <property type="evidence" value="ECO:0007669"/>
    <property type="project" value="TreeGrafter"/>
</dbReference>
<organism evidence="6 7">
    <name type="scientific">Pelagivirga sediminicola</name>
    <dbReference type="NCBI Taxonomy" id="2170575"/>
    <lineage>
        <taxon>Bacteria</taxon>
        <taxon>Pseudomonadati</taxon>
        <taxon>Pseudomonadota</taxon>
        <taxon>Alphaproteobacteria</taxon>
        <taxon>Rhodobacterales</taxon>
        <taxon>Paracoccaceae</taxon>
        <taxon>Pelagivirga</taxon>
    </lineage>
</organism>
<accession>A0A2T7G9V6</accession>
<dbReference type="Proteomes" id="UP000244446">
    <property type="component" value="Unassembled WGS sequence"/>
</dbReference>
<feature type="binding site" evidence="4">
    <location>
        <position position="91"/>
    </location>
    <ligand>
        <name>substrate</name>
    </ligand>
</feature>
<gene>
    <name evidence="6" type="ORF">DC366_05450</name>
</gene>
<sequence>MSNPATHFTHAVSRRPGASVTGGLRAEDRGAPDLARMLAAHDAYIATLRETGAEVIVLEALEDYPDALFVEDTALCLPEGAVMMRPGADSRMGEVAHMRPTLAGLFDDLRDIAGPGHIEGGDILFTGREVLVGRSARTDAAGVAELRAILDEWGHPLREMQTPDGVLHFKTDCSLLDPETILSTRLLDASGCFDGYRVLHLPEGEEAAANAIRFNDVVLMPDGFPRTAEMLEREGYDVRLIDNTDCALLDGGMSCLSLRLNVA</sequence>
<dbReference type="GO" id="GO:0016403">
    <property type="term" value="F:dimethylargininase activity"/>
    <property type="evidence" value="ECO:0007669"/>
    <property type="project" value="TreeGrafter"/>
</dbReference>
<dbReference type="Gene3D" id="3.75.10.10">
    <property type="entry name" value="L-arginine/glycine Amidinotransferase, Chain A"/>
    <property type="match status" value="1"/>
</dbReference>
<dbReference type="GO" id="GO:0000052">
    <property type="term" value="P:citrulline metabolic process"/>
    <property type="evidence" value="ECO:0007669"/>
    <property type="project" value="TreeGrafter"/>
</dbReference>
<dbReference type="GO" id="GO:0045429">
    <property type="term" value="P:positive regulation of nitric oxide biosynthetic process"/>
    <property type="evidence" value="ECO:0007669"/>
    <property type="project" value="TreeGrafter"/>
</dbReference>
<feature type="active site" description="Nucleophile" evidence="3">
    <location>
        <position position="255"/>
    </location>
</feature>
<feature type="active site" description="Proton donor" evidence="3">
    <location>
        <position position="168"/>
    </location>
</feature>
<dbReference type="PANTHER" id="PTHR12737">
    <property type="entry name" value="DIMETHYLARGININE DIMETHYLAMINOHYDROLASE"/>
    <property type="match status" value="1"/>
</dbReference>
<feature type="binding site" evidence="4">
    <location>
        <position position="24"/>
    </location>
    <ligand>
        <name>substrate</name>
    </ligand>
</feature>
<evidence type="ECO:0000313" key="6">
    <source>
        <dbReference type="EMBL" id="PVA11202.1"/>
    </source>
</evidence>
<feature type="binding site" evidence="4">
    <location>
        <position position="137"/>
    </location>
    <ligand>
        <name>substrate</name>
    </ligand>
</feature>
<evidence type="ECO:0000256" key="1">
    <source>
        <dbReference type="ARBA" id="ARBA00008532"/>
    </source>
</evidence>
<dbReference type="PANTHER" id="PTHR12737:SF9">
    <property type="entry name" value="DIMETHYLARGININASE"/>
    <property type="match status" value="1"/>
</dbReference>
<dbReference type="Pfam" id="PF02274">
    <property type="entry name" value="ADI"/>
    <property type="match status" value="1"/>
</dbReference>
<feature type="region of interest" description="Disordered" evidence="5">
    <location>
        <begin position="1"/>
        <end position="25"/>
    </location>
</feature>
<dbReference type="InterPro" id="IPR033199">
    <property type="entry name" value="DDAH-like"/>
</dbReference>
<comment type="similarity">
    <text evidence="1">Belongs to the DDAH family.</text>
</comment>
<keyword evidence="7" id="KW-1185">Reference proteome</keyword>
<dbReference type="GO" id="GO:0006525">
    <property type="term" value="P:arginine metabolic process"/>
    <property type="evidence" value="ECO:0007669"/>
    <property type="project" value="TreeGrafter"/>
</dbReference>
<evidence type="ECO:0000256" key="3">
    <source>
        <dbReference type="PIRSR" id="PIRSR633199-1"/>
    </source>
</evidence>
<evidence type="ECO:0000256" key="2">
    <source>
        <dbReference type="ARBA" id="ARBA00022801"/>
    </source>
</evidence>
<keyword evidence="2 6" id="KW-0378">Hydrolase</keyword>
<name>A0A2T7G9V6_9RHOB</name>
<evidence type="ECO:0000256" key="5">
    <source>
        <dbReference type="SAM" id="MobiDB-lite"/>
    </source>
</evidence>
<feature type="binding site" evidence="4">
    <location>
        <position position="249"/>
    </location>
    <ligand>
        <name>substrate</name>
    </ligand>
</feature>
<proteinExistence type="inferred from homology"/>